<feature type="chain" id="PRO_5013561186" description="beta-fructofuranosidase" evidence="6">
    <location>
        <begin position="17"/>
        <end position="674"/>
    </location>
</feature>
<evidence type="ECO:0000256" key="6">
    <source>
        <dbReference type="SAM" id="SignalP"/>
    </source>
</evidence>
<dbReference type="PANTHER" id="PTHR43101">
    <property type="entry name" value="BETA-FRUCTOSIDASE"/>
    <property type="match status" value="1"/>
</dbReference>
<protein>
    <recommendedName>
        <fullName evidence="2">beta-fructofuranosidase</fullName>
        <ecNumber evidence="2">3.2.1.26</ecNumber>
    </recommendedName>
</protein>
<dbReference type="InterPro" id="IPR023296">
    <property type="entry name" value="Glyco_hydro_beta-prop_sf"/>
</dbReference>
<organism evidence="9 10">
    <name type="scientific">Fusarium oxysporum f. sp. radicis-cucumerinum</name>
    <dbReference type="NCBI Taxonomy" id="327505"/>
    <lineage>
        <taxon>Eukaryota</taxon>
        <taxon>Fungi</taxon>
        <taxon>Dikarya</taxon>
        <taxon>Ascomycota</taxon>
        <taxon>Pezizomycotina</taxon>
        <taxon>Sordariomycetes</taxon>
        <taxon>Hypocreomycetidae</taxon>
        <taxon>Hypocreales</taxon>
        <taxon>Nectriaceae</taxon>
        <taxon>Fusarium</taxon>
        <taxon>Fusarium oxysporum species complex</taxon>
    </lineage>
</organism>
<dbReference type="GO" id="GO:0004564">
    <property type="term" value="F:beta-fructofuranosidase activity"/>
    <property type="evidence" value="ECO:0007669"/>
    <property type="project" value="UniProtKB-EC"/>
</dbReference>
<dbReference type="PANTHER" id="PTHR43101:SF1">
    <property type="entry name" value="BETA-FRUCTOSIDASE"/>
    <property type="match status" value="1"/>
</dbReference>
<evidence type="ECO:0000256" key="3">
    <source>
        <dbReference type="ARBA" id="ARBA00022801"/>
    </source>
</evidence>
<keyword evidence="3 5" id="KW-0378">Hydrolase</keyword>
<gene>
    <name evidence="9" type="ORF">AU210_011145</name>
</gene>
<dbReference type="InterPro" id="IPR051214">
    <property type="entry name" value="GH32_Enzymes"/>
</dbReference>
<dbReference type="STRING" id="327505.A0A2H3GEH1"/>
<proteinExistence type="inferred from homology"/>
<evidence type="ECO:0000313" key="10">
    <source>
        <dbReference type="Proteomes" id="UP000219602"/>
    </source>
</evidence>
<dbReference type="SMART" id="SM00640">
    <property type="entry name" value="Glyco_32"/>
    <property type="match status" value="1"/>
</dbReference>
<feature type="domain" description="Glycosyl hydrolase family 32 N-terminal" evidence="7">
    <location>
        <begin position="220"/>
        <end position="516"/>
    </location>
</feature>
<dbReference type="Gene3D" id="2.60.120.560">
    <property type="entry name" value="Exo-inulinase, domain 1"/>
    <property type="match status" value="1"/>
</dbReference>
<dbReference type="InterPro" id="IPR001362">
    <property type="entry name" value="Glyco_hydro_32"/>
</dbReference>
<keyword evidence="6" id="KW-0732">Signal</keyword>
<reference evidence="9 10" key="2">
    <citation type="journal article" date="2017" name="Sci. Rep.">
        <title>A mobile pathogenicity chromosome in Fusarium oxysporum for infection of multiple cucurbit species.</title>
        <authorList>
            <person name="van Dam P."/>
            <person name="Fokkens L."/>
            <person name="Ayukawa Y."/>
            <person name="van der Gragt M."/>
            <person name="Ter Horst A."/>
            <person name="Brankovics B."/>
            <person name="Houterman P.M."/>
            <person name="Arie T."/>
            <person name="Rep M."/>
        </authorList>
    </citation>
    <scope>NUCLEOTIDE SEQUENCE [LARGE SCALE GENOMIC DNA]</scope>
    <source>
        <strain evidence="9 10">Forc016</strain>
    </source>
</reference>
<feature type="domain" description="Glycosyl hydrolase family 32 C-terminal" evidence="8">
    <location>
        <begin position="519"/>
        <end position="666"/>
    </location>
</feature>
<dbReference type="SUPFAM" id="SSF75005">
    <property type="entry name" value="Arabinanase/levansucrase/invertase"/>
    <property type="match status" value="1"/>
</dbReference>
<dbReference type="Pfam" id="PF00251">
    <property type="entry name" value="Glyco_hydro_32N"/>
    <property type="match status" value="1"/>
</dbReference>
<dbReference type="GO" id="GO:0005975">
    <property type="term" value="P:carbohydrate metabolic process"/>
    <property type="evidence" value="ECO:0007669"/>
    <property type="project" value="InterPro"/>
</dbReference>
<evidence type="ECO:0000256" key="4">
    <source>
        <dbReference type="ARBA" id="ARBA00023295"/>
    </source>
</evidence>
<evidence type="ECO:0000313" key="9">
    <source>
        <dbReference type="EMBL" id="PCD28586.1"/>
    </source>
</evidence>
<dbReference type="Proteomes" id="UP000219602">
    <property type="component" value="Chromosome 10"/>
</dbReference>
<comment type="caution">
    <text evidence="9">The sequence shown here is derived from an EMBL/GenBank/DDBJ whole genome shotgun (WGS) entry which is preliminary data.</text>
</comment>
<keyword evidence="4 5" id="KW-0326">Glycosidase</keyword>
<comment type="similarity">
    <text evidence="1 5">Belongs to the glycosyl hydrolase 32 family.</text>
</comment>
<evidence type="ECO:0000256" key="5">
    <source>
        <dbReference type="RuleBase" id="RU362110"/>
    </source>
</evidence>
<dbReference type="Pfam" id="PF08244">
    <property type="entry name" value="Glyco_hydro_32C"/>
    <property type="match status" value="1"/>
</dbReference>
<evidence type="ECO:0000259" key="8">
    <source>
        <dbReference type="Pfam" id="PF08244"/>
    </source>
</evidence>
<accession>A0A2H3GEH1</accession>
<evidence type="ECO:0000259" key="7">
    <source>
        <dbReference type="Pfam" id="PF00251"/>
    </source>
</evidence>
<feature type="signal peptide" evidence="6">
    <location>
        <begin position="1"/>
        <end position="16"/>
    </location>
</feature>
<dbReference type="CDD" id="cd08996">
    <property type="entry name" value="GH32_FFase"/>
    <property type="match status" value="1"/>
</dbReference>
<evidence type="ECO:0000256" key="1">
    <source>
        <dbReference type="ARBA" id="ARBA00009902"/>
    </source>
</evidence>
<dbReference type="AlphaFoldDB" id="A0A2H3GEH1"/>
<dbReference type="InterPro" id="IPR013320">
    <property type="entry name" value="ConA-like_dom_sf"/>
</dbReference>
<reference evidence="9 10" key="1">
    <citation type="journal article" date="2016" name="Environ. Microbiol.">
        <title>Effector profiles distinguish formae speciales of Fusarium oxysporum.</title>
        <authorList>
            <person name="van Dam P."/>
            <person name="Fokkens L."/>
            <person name="Schmidt S.M."/>
            <person name="Linmans J.H."/>
            <person name="Kistler H.C."/>
            <person name="Ma L.J."/>
            <person name="Rep M."/>
        </authorList>
    </citation>
    <scope>NUCLEOTIDE SEQUENCE [LARGE SCALE GENOMIC DNA]</scope>
    <source>
        <strain evidence="9 10">Forc016</strain>
    </source>
</reference>
<name>A0A2H3GEH1_FUSOX</name>
<dbReference type="SUPFAM" id="SSF49899">
    <property type="entry name" value="Concanavalin A-like lectins/glucanases"/>
    <property type="match status" value="1"/>
</dbReference>
<sequence>MIYSALLPLAATLAAGASLPHFKNCHLKSYPGPENPSFETGNLEGWEVVSGTAFGKDSISTDLSYWDGPFHQDGKKFLLGFKQAGETAVGELKSSTFRASSALSFLIGGGYDPDNLYVALVRESDRKTLLKQTATNDEALIRIIWDTSKWQGQKVHIVVHDSSKSESWGHINIDDVRVGCHALGEDKDLSFNILGQANQAPRGSSACSSYAADPTRPQYHYTPFQGWINDPAGLVEFHGTHHLFSQYYPDAPLWGPMHWAHATSTDSVHWREQPVALYPAKVSNSSDDSGRFTGSAVVDKKKNELRLILTDYINLAYHPDAVQESVITATSKDGVRFNLSKKPIISGPPKGEDPFFRDPKVFRDPTDNNWKMAVGATNGKSGQVQLYESDDLVSWSHVGILYTGDGSTGKLWECPNFFPLGDKWVLFYGGNGLGWYETGTYNGTTFTSEKRGLVDEGPASYAMQWYKDESGRDLAITWMANWPSPKWPSRVNGWAGQQSITRELFIRKDGGLGQRPIAELKSLASGPAKKFGATKVTSEGFHVGSSKSARLTLVADLASSDATSFTVSVFESAGESVLLTFDKGAGSLTLDTTNAGYGQAGKWKAFVANADDKKFNLDIFLDRSVLEIFASDGTVFSATVFPRYQESQDISVVANGGALAVESIALTPLGSSWC</sequence>
<dbReference type="Gene3D" id="2.115.10.20">
    <property type="entry name" value="Glycosyl hydrolase domain, family 43"/>
    <property type="match status" value="1"/>
</dbReference>
<evidence type="ECO:0000256" key="2">
    <source>
        <dbReference type="ARBA" id="ARBA00012758"/>
    </source>
</evidence>
<dbReference type="InterPro" id="IPR013148">
    <property type="entry name" value="Glyco_hydro_32_N"/>
</dbReference>
<dbReference type="InterPro" id="IPR013189">
    <property type="entry name" value="Glyco_hydro_32_C"/>
</dbReference>
<dbReference type="EC" id="3.2.1.26" evidence="2"/>
<dbReference type="EMBL" id="MABQ02000008">
    <property type="protein sequence ID" value="PCD28586.1"/>
    <property type="molecule type" value="Genomic_DNA"/>
</dbReference>